<evidence type="ECO:0000256" key="2">
    <source>
        <dbReference type="ARBA" id="ARBA00022475"/>
    </source>
</evidence>
<feature type="transmembrane region" description="Helical" evidence="9">
    <location>
        <begin position="1142"/>
        <end position="1161"/>
    </location>
</feature>
<dbReference type="AlphaFoldDB" id="A0A1H7PRF7"/>
<dbReference type="Gene3D" id="1.10.10.60">
    <property type="entry name" value="Homeodomain-like"/>
    <property type="match status" value="2"/>
</dbReference>
<keyword evidence="2" id="KW-1003">Cell membrane</keyword>
<feature type="transmembrane region" description="Helical" evidence="9">
    <location>
        <begin position="749"/>
        <end position="776"/>
    </location>
</feature>
<proteinExistence type="predicted"/>
<feature type="transmembrane region" description="Helical" evidence="9">
    <location>
        <begin position="185"/>
        <end position="206"/>
    </location>
</feature>
<evidence type="ECO:0000256" key="6">
    <source>
        <dbReference type="ARBA" id="ARBA00023125"/>
    </source>
</evidence>
<dbReference type="Pfam" id="PF12704">
    <property type="entry name" value="MacB_PCD"/>
    <property type="match status" value="2"/>
</dbReference>
<feature type="transmembrane region" description="Helical" evidence="9">
    <location>
        <begin position="42"/>
        <end position="62"/>
    </location>
</feature>
<dbReference type="SUPFAM" id="SSF46689">
    <property type="entry name" value="Homeodomain-like"/>
    <property type="match status" value="1"/>
</dbReference>
<dbReference type="PROSITE" id="PS00041">
    <property type="entry name" value="HTH_ARAC_FAMILY_1"/>
    <property type="match status" value="1"/>
</dbReference>
<feature type="transmembrane region" description="Helical" evidence="9">
    <location>
        <begin position="1173"/>
        <end position="1199"/>
    </location>
</feature>
<evidence type="ECO:0000259" key="10">
    <source>
        <dbReference type="PROSITE" id="PS01124"/>
    </source>
</evidence>
<keyword evidence="3 9" id="KW-0812">Transmembrane</keyword>
<dbReference type="OrthoDB" id="5933722at2"/>
<keyword evidence="7 9" id="KW-0472">Membrane</keyword>
<feature type="domain" description="HTH araC/xylS-type" evidence="10">
    <location>
        <begin position="279"/>
        <end position="380"/>
    </location>
</feature>
<feature type="transmembrane region" description="Helical" evidence="9">
    <location>
        <begin position="74"/>
        <end position="93"/>
    </location>
</feature>
<evidence type="ECO:0000256" key="4">
    <source>
        <dbReference type="ARBA" id="ARBA00022989"/>
    </source>
</evidence>
<dbReference type="InterPro" id="IPR003838">
    <property type="entry name" value="ABC3_permease_C"/>
</dbReference>
<dbReference type="PROSITE" id="PS01124">
    <property type="entry name" value="HTH_ARAC_FAMILY_2"/>
    <property type="match status" value="1"/>
</dbReference>
<dbReference type="STRING" id="573321.SAMN04488505_102154"/>
<feature type="transmembrane region" description="Helical" evidence="9">
    <location>
        <begin position="1087"/>
        <end position="1114"/>
    </location>
</feature>
<dbReference type="RefSeq" id="WP_089908900.1">
    <property type="nucleotide sequence ID" value="NZ_FOBB01000002.1"/>
</dbReference>
<comment type="subcellular location">
    <subcellularLocation>
        <location evidence="1">Cell membrane</location>
        <topology evidence="1">Multi-pass membrane protein</topology>
    </subcellularLocation>
</comment>
<dbReference type="GO" id="GO:0005886">
    <property type="term" value="C:plasma membrane"/>
    <property type="evidence" value="ECO:0007669"/>
    <property type="project" value="UniProtKB-SubCell"/>
</dbReference>
<evidence type="ECO:0000256" key="7">
    <source>
        <dbReference type="ARBA" id="ARBA00023136"/>
    </source>
</evidence>
<dbReference type="Proteomes" id="UP000198984">
    <property type="component" value="Unassembled WGS sequence"/>
</dbReference>
<dbReference type="PANTHER" id="PTHR30572:SF18">
    <property type="entry name" value="ABC-TYPE MACROLIDE FAMILY EXPORT SYSTEM PERMEASE COMPONENT 2"/>
    <property type="match status" value="1"/>
</dbReference>
<organism evidence="11 12">
    <name type="scientific">Chitinophaga rupis</name>
    <dbReference type="NCBI Taxonomy" id="573321"/>
    <lineage>
        <taxon>Bacteria</taxon>
        <taxon>Pseudomonadati</taxon>
        <taxon>Bacteroidota</taxon>
        <taxon>Chitinophagia</taxon>
        <taxon>Chitinophagales</taxon>
        <taxon>Chitinophagaceae</taxon>
        <taxon>Chitinophaga</taxon>
    </lineage>
</organism>
<reference evidence="11 12" key="1">
    <citation type="submission" date="2016-10" db="EMBL/GenBank/DDBJ databases">
        <authorList>
            <person name="de Groot N.N."/>
        </authorList>
    </citation>
    <scope>NUCLEOTIDE SEQUENCE [LARGE SCALE GENOMIC DNA]</scope>
    <source>
        <strain evidence="11 12">DSM 21039</strain>
    </source>
</reference>
<dbReference type="InterPro" id="IPR018060">
    <property type="entry name" value="HTH_AraC"/>
</dbReference>
<dbReference type="InterPro" id="IPR050250">
    <property type="entry name" value="Macrolide_Exporter_MacB"/>
</dbReference>
<evidence type="ECO:0000256" key="5">
    <source>
        <dbReference type="ARBA" id="ARBA00023015"/>
    </source>
</evidence>
<dbReference type="GO" id="GO:0043565">
    <property type="term" value="F:sequence-specific DNA binding"/>
    <property type="evidence" value="ECO:0007669"/>
    <property type="project" value="InterPro"/>
</dbReference>
<keyword evidence="6" id="KW-0238">DNA-binding</keyword>
<dbReference type="PANTHER" id="PTHR30572">
    <property type="entry name" value="MEMBRANE COMPONENT OF TRANSPORTER-RELATED"/>
    <property type="match status" value="1"/>
</dbReference>
<evidence type="ECO:0000256" key="3">
    <source>
        <dbReference type="ARBA" id="ARBA00022692"/>
    </source>
</evidence>
<protein>
    <submittedName>
        <fullName evidence="11">Duplicated orphan permease</fullName>
    </submittedName>
</protein>
<keyword evidence="4 9" id="KW-1133">Transmembrane helix</keyword>
<dbReference type="InterPro" id="IPR018062">
    <property type="entry name" value="HTH_AraC-typ_CS"/>
</dbReference>
<feature type="transmembrane region" description="Helical" evidence="9">
    <location>
        <begin position="6"/>
        <end position="30"/>
    </location>
</feature>
<feature type="transmembrane region" description="Helical" evidence="9">
    <location>
        <begin position="842"/>
        <end position="865"/>
    </location>
</feature>
<evidence type="ECO:0000256" key="1">
    <source>
        <dbReference type="ARBA" id="ARBA00004651"/>
    </source>
</evidence>
<dbReference type="EMBL" id="FOBB01000002">
    <property type="protein sequence ID" value="SEL38352.1"/>
    <property type="molecule type" value="Genomic_DNA"/>
</dbReference>
<evidence type="ECO:0000256" key="9">
    <source>
        <dbReference type="SAM" id="Phobius"/>
    </source>
</evidence>
<dbReference type="Pfam" id="PF12833">
    <property type="entry name" value="HTH_18"/>
    <property type="match status" value="1"/>
</dbReference>
<evidence type="ECO:0000313" key="12">
    <source>
        <dbReference type="Proteomes" id="UP000198984"/>
    </source>
</evidence>
<feature type="transmembrane region" description="Helical" evidence="9">
    <location>
        <begin position="143"/>
        <end position="164"/>
    </location>
</feature>
<keyword evidence="12" id="KW-1185">Reference proteome</keyword>
<name>A0A1H7PRF7_9BACT</name>
<dbReference type="SMART" id="SM00342">
    <property type="entry name" value="HTH_ARAC"/>
    <property type="match status" value="1"/>
</dbReference>
<gene>
    <name evidence="11" type="ORF">SAMN04488505_102154</name>
</gene>
<sequence length="1213" mass="137013">MNSYTFHINLYDLAFLGAIFTGLTFALLLYFTRTANRSANRFLALALVTMVLWMMRILAIDLRLETYLPRWDRLPMQFLLALGPLVYFYVLKITRPEYQFRWKDLLHFSPLLLEQAALALEIRESTRTGIPVYATHIFQQLNPVLQLFIFISVIIYLYFSDKLIQNFYRRLQPVLMDRSLLEFRWLRRLLGTTALLWFLWLFFAAIDYLGYRNQLGIHVYYPFYTFFVIIIIWTAAAALLKPQAAAALLKPQAAAVAQAAAIIKPPVPAELRAKGAWLKRAMEANHYHRDPELSLGTLAEKLSLPPHELSRIINTVFKKGFNDLINEYRVMDAVRKMQDPAYDHITLLGIAFEAGFNSKTTFNRIFKQMTGKNPTEYKKHLENERPTYNLGRYPRPERLILNREPPQKWVPEKLNSRFMFRNYVKVAIRNLQRHKGFTAINIMGLSIGLATCLLIVFYVTDELGYDKYNTKANNIYRADMEVKFGSNANSYAAVQSGFADEAKKDFATVEQVVRLRPAYEQPAGFHVKKGNTVLQETSVIYADATLFKVFTLPMITGNPATALAEPNTVVLTESLAKKYFDAVNVAGQTLVLNDTLNFKVTGVIKDLPEQSHFNYHMFLSMETLPDNRNPNWGGGGYNTYLLLKPGANTTAISKKLSSVAMEFIAPYLGKDDYLKYTLTPVTSIHLHSNLQQELGHNGSIQYVYIFSAVGLFILLIACVNFMNLSTARSSNRAKEVGVRKVLGSPRKYLIAQFLTESVLVTFASAVIAIVMAWLFMPLFNQVSGKQLAFTWQTFAWLVPCSLVLVVIIGFIAGSYPAFFLSRFQPVNVLKGRFSAGFKGGSLRSFLLVFQFGISIFLIIGTMVIYNQLHYIQTTNLGYNRNQVLIIKNTERLNNQAQTFKQQIKQLPEVEDASLSGFVPTGVASKITALFPDATLTSHTSMLTEFWPVDEDYIKTMGMQLQSGRNFSPGMKTDSSSVIINEAAAKFFGFKDPLNKTIYRNTAGVQQFKIIGVIKDFHFKSLRENITPVVLYLAGDKGALNVKLNTANITSLMGKIKDKWKAIAPDQQFTYSFMDAEFDAAYRAENRIGVIFVAFTFLAIVIACLGLFGLAAYAAEQRTKEIGIRKVMGATVPALVGLLSKDFIKLVLIAIVIASPIAWYAMQQWLHDFAYRAAIHWWHIAIAGMAAIIIAFATVSFQAIKAALANPVRSLRAE</sequence>
<feature type="transmembrane region" description="Helical" evidence="9">
    <location>
        <begin position="796"/>
        <end position="821"/>
    </location>
</feature>
<feature type="transmembrane region" description="Helical" evidence="9">
    <location>
        <begin position="702"/>
        <end position="724"/>
    </location>
</feature>
<accession>A0A1H7PRF7</accession>
<dbReference type="GO" id="GO:0003700">
    <property type="term" value="F:DNA-binding transcription factor activity"/>
    <property type="evidence" value="ECO:0007669"/>
    <property type="project" value="InterPro"/>
</dbReference>
<keyword evidence="8" id="KW-0804">Transcription</keyword>
<dbReference type="InterPro" id="IPR009057">
    <property type="entry name" value="Homeodomain-like_sf"/>
</dbReference>
<dbReference type="GO" id="GO:0022857">
    <property type="term" value="F:transmembrane transporter activity"/>
    <property type="evidence" value="ECO:0007669"/>
    <property type="project" value="TreeGrafter"/>
</dbReference>
<feature type="transmembrane region" description="Helical" evidence="9">
    <location>
        <begin position="218"/>
        <end position="240"/>
    </location>
</feature>
<dbReference type="Pfam" id="PF02687">
    <property type="entry name" value="FtsX"/>
    <property type="match status" value="2"/>
</dbReference>
<keyword evidence="5" id="KW-0805">Transcription regulation</keyword>
<feature type="transmembrane region" description="Helical" evidence="9">
    <location>
        <begin position="439"/>
        <end position="459"/>
    </location>
</feature>
<evidence type="ECO:0000313" key="11">
    <source>
        <dbReference type="EMBL" id="SEL38352.1"/>
    </source>
</evidence>
<dbReference type="InterPro" id="IPR025857">
    <property type="entry name" value="MacB_PCD"/>
</dbReference>
<evidence type="ECO:0000256" key="8">
    <source>
        <dbReference type="ARBA" id="ARBA00023163"/>
    </source>
</evidence>